<dbReference type="Pfam" id="PF01596">
    <property type="entry name" value="Methyltransf_3"/>
    <property type="match status" value="1"/>
</dbReference>
<dbReference type="Gene3D" id="3.40.50.150">
    <property type="entry name" value="Vaccinia Virus protein VP39"/>
    <property type="match status" value="1"/>
</dbReference>
<comment type="caution">
    <text evidence="4">The sequence shown here is derived from an EMBL/GenBank/DDBJ whole genome shotgun (WGS) entry which is preliminary data.</text>
</comment>
<dbReference type="OrthoDB" id="9799672at2"/>
<name>A0A5M8R2C0_9BACT</name>
<dbReference type="InterPro" id="IPR002935">
    <property type="entry name" value="SAM_O-MeTrfase"/>
</dbReference>
<evidence type="ECO:0000256" key="2">
    <source>
        <dbReference type="ARBA" id="ARBA00022679"/>
    </source>
</evidence>
<gene>
    <name evidence="4" type="ORF">FEM33_01390</name>
</gene>
<proteinExistence type="predicted"/>
<dbReference type="SUPFAM" id="SSF53335">
    <property type="entry name" value="S-adenosyl-L-methionine-dependent methyltransferases"/>
    <property type="match status" value="1"/>
</dbReference>
<dbReference type="Proteomes" id="UP000323994">
    <property type="component" value="Unassembled WGS sequence"/>
</dbReference>
<dbReference type="CDD" id="cd02440">
    <property type="entry name" value="AdoMet_MTases"/>
    <property type="match status" value="1"/>
</dbReference>
<dbReference type="GO" id="GO:0032259">
    <property type="term" value="P:methylation"/>
    <property type="evidence" value="ECO:0007669"/>
    <property type="project" value="UniProtKB-KW"/>
</dbReference>
<organism evidence="4 5">
    <name type="scientific">Dyadobacter flavalbus</name>
    <dbReference type="NCBI Taxonomy" id="2579942"/>
    <lineage>
        <taxon>Bacteria</taxon>
        <taxon>Pseudomonadati</taxon>
        <taxon>Bacteroidota</taxon>
        <taxon>Cytophagia</taxon>
        <taxon>Cytophagales</taxon>
        <taxon>Spirosomataceae</taxon>
        <taxon>Dyadobacter</taxon>
    </lineage>
</organism>
<dbReference type="PANTHER" id="PTHR10509:SF14">
    <property type="entry name" value="CAFFEOYL-COA O-METHYLTRANSFERASE 3-RELATED"/>
    <property type="match status" value="1"/>
</dbReference>
<keyword evidence="1 4" id="KW-0489">Methyltransferase</keyword>
<evidence type="ECO:0000256" key="1">
    <source>
        <dbReference type="ARBA" id="ARBA00022603"/>
    </source>
</evidence>
<keyword evidence="5" id="KW-1185">Reference proteome</keyword>
<dbReference type="PROSITE" id="PS51682">
    <property type="entry name" value="SAM_OMT_I"/>
    <property type="match status" value="1"/>
</dbReference>
<dbReference type="AlphaFoldDB" id="A0A5M8R2C0"/>
<evidence type="ECO:0000313" key="4">
    <source>
        <dbReference type="EMBL" id="KAA6441668.1"/>
    </source>
</evidence>
<dbReference type="EMBL" id="VBSN01000010">
    <property type="protein sequence ID" value="KAA6441668.1"/>
    <property type="molecule type" value="Genomic_DNA"/>
</dbReference>
<sequence>MMFLAEEIEAYSVLHTEEESELLKSLNRETHANVLSPRMLSGHLQGRLLSMISRMIRPERILEIGTYTGYSALCLCEGLAPQGKLITVDINEELENFTRRFFDKSSFVDNIDYRIGNAIDIIPTLDDSFDLVFIDADKINYKAYYDLCFEKVRKGGFLIADNVLWSGKIIIQENTKIDKDTQALLDFNRAVHEDKRVSNILLPVRDGLMILQKL</sequence>
<reference evidence="4 5" key="1">
    <citation type="submission" date="2019-05" db="EMBL/GenBank/DDBJ databases">
        <authorList>
            <person name="Qu J.-H."/>
        </authorList>
    </citation>
    <scope>NUCLEOTIDE SEQUENCE [LARGE SCALE GENOMIC DNA]</scope>
    <source>
        <strain evidence="4 5">NS28</strain>
    </source>
</reference>
<dbReference type="InterPro" id="IPR029063">
    <property type="entry name" value="SAM-dependent_MTases_sf"/>
</dbReference>
<evidence type="ECO:0000313" key="5">
    <source>
        <dbReference type="Proteomes" id="UP000323994"/>
    </source>
</evidence>
<dbReference type="GO" id="GO:0008171">
    <property type="term" value="F:O-methyltransferase activity"/>
    <property type="evidence" value="ECO:0007669"/>
    <property type="project" value="InterPro"/>
</dbReference>
<evidence type="ECO:0000256" key="3">
    <source>
        <dbReference type="ARBA" id="ARBA00022691"/>
    </source>
</evidence>
<dbReference type="InterPro" id="IPR050362">
    <property type="entry name" value="Cation-dep_OMT"/>
</dbReference>
<protein>
    <submittedName>
        <fullName evidence="4">O-methyltransferase</fullName>
    </submittedName>
</protein>
<keyword evidence="3" id="KW-0949">S-adenosyl-L-methionine</keyword>
<dbReference type="PANTHER" id="PTHR10509">
    <property type="entry name" value="O-METHYLTRANSFERASE-RELATED"/>
    <property type="match status" value="1"/>
</dbReference>
<accession>A0A5M8R2C0</accession>
<keyword evidence="2 4" id="KW-0808">Transferase</keyword>
<dbReference type="RefSeq" id="WP_139010328.1">
    <property type="nucleotide sequence ID" value="NZ_VBSN01000010.1"/>
</dbReference>
<dbReference type="GO" id="GO:0008757">
    <property type="term" value="F:S-adenosylmethionine-dependent methyltransferase activity"/>
    <property type="evidence" value="ECO:0007669"/>
    <property type="project" value="TreeGrafter"/>
</dbReference>